<feature type="compositionally biased region" description="Basic and acidic residues" evidence="1">
    <location>
        <begin position="41"/>
        <end position="85"/>
    </location>
</feature>
<evidence type="ECO:0000256" key="1">
    <source>
        <dbReference type="SAM" id="MobiDB-lite"/>
    </source>
</evidence>
<dbReference type="PROSITE" id="PS51257">
    <property type="entry name" value="PROKAR_LIPOPROTEIN"/>
    <property type="match status" value="1"/>
</dbReference>
<feature type="region of interest" description="Disordered" evidence="1">
    <location>
        <begin position="33"/>
        <end position="85"/>
    </location>
</feature>
<protein>
    <submittedName>
        <fullName evidence="2">Nucleoid-structuring protein H-NS</fullName>
    </submittedName>
</protein>
<reference evidence="2 3" key="1">
    <citation type="submission" date="2021-05" db="EMBL/GenBank/DDBJ databases">
        <title>A Polyphasic approach of four new species of the genus Ohtaekwangia: Ohtaekwangia histidinii sp. nov., Ohtaekwangia cretensis sp. nov., Ohtaekwangia indiensis sp. nov., Ohtaekwangia reichenbachii sp. nov. from diverse environment.</title>
        <authorList>
            <person name="Octaviana S."/>
        </authorList>
    </citation>
    <scope>NUCLEOTIDE SEQUENCE [LARGE SCALE GENOMIC DNA]</scope>
    <source>
        <strain evidence="2 3">PWU5</strain>
    </source>
</reference>
<dbReference type="Proteomes" id="UP001319080">
    <property type="component" value="Unassembled WGS sequence"/>
</dbReference>
<comment type="caution">
    <text evidence="2">The sequence shown here is derived from an EMBL/GenBank/DDBJ whole genome shotgun (WGS) entry which is preliminary data.</text>
</comment>
<proteinExistence type="predicted"/>
<gene>
    <name evidence="2" type="ORF">KK062_17945</name>
</gene>
<evidence type="ECO:0000313" key="2">
    <source>
        <dbReference type="EMBL" id="MBT1710134.1"/>
    </source>
</evidence>
<dbReference type="AlphaFoldDB" id="A0AAP2E247"/>
<dbReference type="EMBL" id="JAHESE010000019">
    <property type="protein sequence ID" value="MBT1710134.1"/>
    <property type="molecule type" value="Genomic_DNA"/>
</dbReference>
<evidence type="ECO:0000313" key="3">
    <source>
        <dbReference type="Proteomes" id="UP001319080"/>
    </source>
</evidence>
<sequence length="181" mass="20251">MTLLIQKSSRFMILALMVVVMAMGAGCKSKKKAMEAQQAAEKARMEQEAAARKQREEEEARRRREADEQARRDAEARARAEREVVGPQKKLEQYFSAIANATSPGAANNSINEALALFASPSTPVLIVIHEEGGEKDYDRPTNIKDYLNYLKDQKKPADRIGNLQFDGSGKIKEVELVKQK</sequence>
<keyword evidence="3" id="KW-1185">Reference proteome</keyword>
<accession>A0AAP2E247</accession>
<organism evidence="2 3">
    <name type="scientific">Dawidia cretensis</name>
    <dbReference type="NCBI Taxonomy" id="2782350"/>
    <lineage>
        <taxon>Bacteria</taxon>
        <taxon>Pseudomonadati</taxon>
        <taxon>Bacteroidota</taxon>
        <taxon>Cytophagia</taxon>
        <taxon>Cytophagales</taxon>
        <taxon>Chryseotaleaceae</taxon>
        <taxon>Dawidia</taxon>
    </lineage>
</organism>
<name>A0AAP2E247_9BACT</name>